<name>A0A975GGE3_9BACT</name>
<accession>A0A975GGE3</accession>
<feature type="compositionally biased region" description="Polar residues" evidence="1">
    <location>
        <begin position="1"/>
        <end position="12"/>
    </location>
</feature>
<dbReference type="AlphaFoldDB" id="A0A975GGE3"/>
<reference evidence="2" key="1">
    <citation type="journal article" date="2021" name="Microb. Physiol.">
        <title>Proteogenomic Insights into the Physiology of Marine, Sulfate-Reducing, Filamentous Desulfonema limicola and Desulfonema magnum.</title>
        <authorList>
            <person name="Schnaars V."/>
            <person name="Wohlbrand L."/>
            <person name="Scheve S."/>
            <person name="Hinrichs C."/>
            <person name="Reinhardt R."/>
            <person name="Rabus R."/>
        </authorList>
    </citation>
    <scope>NUCLEOTIDE SEQUENCE</scope>
    <source>
        <strain evidence="2">5ac10</strain>
    </source>
</reference>
<evidence type="ECO:0000256" key="1">
    <source>
        <dbReference type="SAM" id="MobiDB-lite"/>
    </source>
</evidence>
<sequence length="292" mass="32997">MGSNNDSVITDQVDSRLDDLFGDDNNQDVSPETEGMSDDADNGSENHAANVELDNRLDNFFEKENKPKRETDITKSIDPHEIENSSIKELKSVILSLEWEITDQVMQTLAEEISKLETLYKSDKIIVAFLQLLGSLGKYIRKKRAEAHPDSIRLLHSVYESLEKAMLSDELSDAAKKKMLVSQVNRYKKLKKEIVVAKSVVSKKDSPSLDAESETADSIISEQPSVNDDPGYDQHNRKDRIEETQEYDLAQSGMGGVAAHQDILHALMEIKKTIQSEFSALRADLRKWRDEQ</sequence>
<keyword evidence="3" id="KW-1185">Reference proteome</keyword>
<gene>
    <name evidence="2" type="ORF">dnl_24510</name>
</gene>
<proteinExistence type="predicted"/>
<evidence type="ECO:0000313" key="3">
    <source>
        <dbReference type="Proteomes" id="UP000663720"/>
    </source>
</evidence>
<feature type="region of interest" description="Disordered" evidence="1">
    <location>
        <begin position="1"/>
        <end position="54"/>
    </location>
</feature>
<dbReference type="KEGG" id="dli:dnl_24510"/>
<organism evidence="2 3">
    <name type="scientific">Desulfonema limicola</name>
    <dbReference type="NCBI Taxonomy" id="45656"/>
    <lineage>
        <taxon>Bacteria</taxon>
        <taxon>Pseudomonadati</taxon>
        <taxon>Thermodesulfobacteriota</taxon>
        <taxon>Desulfobacteria</taxon>
        <taxon>Desulfobacterales</taxon>
        <taxon>Desulfococcaceae</taxon>
        <taxon>Desulfonema</taxon>
    </lineage>
</organism>
<feature type="compositionally biased region" description="Polar residues" evidence="1">
    <location>
        <begin position="216"/>
        <end position="226"/>
    </location>
</feature>
<dbReference type="RefSeq" id="WP_207691830.1">
    <property type="nucleotide sequence ID" value="NZ_CP061799.1"/>
</dbReference>
<evidence type="ECO:0000313" key="2">
    <source>
        <dbReference type="EMBL" id="QTA80159.1"/>
    </source>
</evidence>
<dbReference type="EMBL" id="CP061799">
    <property type="protein sequence ID" value="QTA80159.1"/>
    <property type="molecule type" value="Genomic_DNA"/>
</dbReference>
<protein>
    <submittedName>
        <fullName evidence="2">Uncharacterized protein</fullName>
    </submittedName>
</protein>
<feature type="region of interest" description="Disordered" evidence="1">
    <location>
        <begin position="206"/>
        <end position="236"/>
    </location>
</feature>
<dbReference type="Proteomes" id="UP000663720">
    <property type="component" value="Chromosome"/>
</dbReference>